<dbReference type="PANTHER" id="PTHR11604:SF0">
    <property type="entry name" value="PROFILIN"/>
    <property type="match status" value="1"/>
</dbReference>
<dbReference type="AlphaFoldDB" id="A0A8H4R1G7"/>
<dbReference type="Gene3D" id="3.30.450.30">
    <property type="entry name" value="Dynein light chain 2a, cytoplasmic"/>
    <property type="match status" value="1"/>
</dbReference>
<comment type="caution">
    <text evidence="8">The sequence shown here is derived from an EMBL/GenBank/DDBJ whole genome shotgun (WGS) entry which is preliminary data.</text>
</comment>
<dbReference type="FunFam" id="3.30.450.30:FF:000001">
    <property type="entry name" value="Profilin"/>
    <property type="match status" value="1"/>
</dbReference>
<comment type="similarity">
    <text evidence="2 7">Belongs to the profilin family.</text>
</comment>
<dbReference type="Pfam" id="PF00235">
    <property type="entry name" value="Profilin"/>
    <property type="match status" value="1"/>
</dbReference>
<comment type="subcellular location">
    <subcellularLocation>
        <location evidence="1">Cytoplasm</location>
        <location evidence="1">Cytoskeleton</location>
    </subcellularLocation>
</comment>
<comment type="function">
    <text evidence="6">Binds to actin and affects the structure of the cytoskeleton. At high concentrations, profilin prevents the polymerization of actin, whereas it enhances it at low concentrations.</text>
</comment>
<dbReference type="SUPFAM" id="SSF55770">
    <property type="entry name" value="Profilin (actin-binding protein)"/>
    <property type="match status" value="1"/>
</dbReference>
<dbReference type="PRINTS" id="PR00392">
    <property type="entry name" value="PROFILIN"/>
</dbReference>
<evidence type="ECO:0000256" key="6">
    <source>
        <dbReference type="RuleBase" id="RU003908"/>
    </source>
</evidence>
<dbReference type="Proteomes" id="UP000521872">
    <property type="component" value="Unassembled WGS sequence"/>
</dbReference>
<dbReference type="GO" id="GO:0003785">
    <property type="term" value="F:actin monomer binding"/>
    <property type="evidence" value="ECO:0007669"/>
    <property type="project" value="TreeGrafter"/>
</dbReference>
<evidence type="ECO:0000256" key="4">
    <source>
        <dbReference type="ARBA" id="ARBA00023203"/>
    </source>
</evidence>
<dbReference type="SMART" id="SM00392">
    <property type="entry name" value="PROF"/>
    <property type="match status" value="1"/>
</dbReference>
<sequence length="126" mass="13716">MSWQSYIDTQLLGTGKIAKAAILGLQGGVWASSEGYHISPEQQTAIIEGFNKPDSVQSTGLRLADTKFIVISVEGRTIRVKHQANGGTIVKTKQAVIVAEYTAPTQAPEVDPIVERLADYLIEQKY</sequence>
<keyword evidence="9" id="KW-1185">Reference proteome</keyword>
<dbReference type="InterPro" id="IPR048278">
    <property type="entry name" value="PFN"/>
</dbReference>
<dbReference type="GO" id="GO:0005938">
    <property type="term" value="C:cell cortex"/>
    <property type="evidence" value="ECO:0007669"/>
    <property type="project" value="TreeGrafter"/>
</dbReference>
<proteinExistence type="inferred from homology"/>
<name>A0A8H4R1G7_9AGAR</name>
<protein>
    <recommendedName>
        <fullName evidence="7">Profilin</fullName>
    </recommendedName>
</protein>
<evidence type="ECO:0000256" key="3">
    <source>
        <dbReference type="ARBA" id="ARBA00022490"/>
    </source>
</evidence>
<keyword evidence="3" id="KW-0963">Cytoplasm</keyword>
<evidence type="ECO:0000256" key="5">
    <source>
        <dbReference type="ARBA" id="ARBA00023212"/>
    </source>
</evidence>
<keyword evidence="4 7" id="KW-0009">Actin-binding</keyword>
<organism evidence="8 9">
    <name type="scientific">Agrocybe pediades</name>
    <dbReference type="NCBI Taxonomy" id="84607"/>
    <lineage>
        <taxon>Eukaryota</taxon>
        <taxon>Fungi</taxon>
        <taxon>Dikarya</taxon>
        <taxon>Basidiomycota</taxon>
        <taxon>Agaricomycotina</taxon>
        <taxon>Agaricomycetes</taxon>
        <taxon>Agaricomycetidae</taxon>
        <taxon>Agaricales</taxon>
        <taxon>Agaricineae</taxon>
        <taxon>Strophariaceae</taxon>
        <taxon>Agrocybe</taxon>
    </lineage>
</organism>
<evidence type="ECO:0000256" key="1">
    <source>
        <dbReference type="ARBA" id="ARBA00004245"/>
    </source>
</evidence>
<dbReference type="InterPro" id="IPR005455">
    <property type="entry name" value="PFN_euk"/>
</dbReference>
<accession>A0A8H4R1G7</accession>
<comment type="subunit">
    <text evidence="6">Occurs in many kinds of cells as a complex with monomeric actin in a 1:1 ratio.</text>
</comment>
<evidence type="ECO:0000313" key="9">
    <source>
        <dbReference type="Proteomes" id="UP000521872"/>
    </source>
</evidence>
<dbReference type="GO" id="GO:0005856">
    <property type="term" value="C:cytoskeleton"/>
    <property type="evidence" value="ECO:0007669"/>
    <property type="project" value="UniProtKB-SubCell"/>
</dbReference>
<dbReference type="InterPro" id="IPR027310">
    <property type="entry name" value="Profilin_CS"/>
</dbReference>
<dbReference type="PROSITE" id="PS00414">
    <property type="entry name" value="PROFILIN"/>
    <property type="match status" value="1"/>
</dbReference>
<evidence type="ECO:0000256" key="2">
    <source>
        <dbReference type="ARBA" id="ARBA00010058"/>
    </source>
</evidence>
<dbReference type="InterPro" id="IPR036140">
    <property type="entry name" value="PFN_sf"/>
</dbReference>
<dbReference type="PRINTS" id="PR01640">
    <property type="entry name" value="PROFILINPLNT"/>
</dbReference>
<keyword evidence="5 6" id="KW-0206">Cytoskeleton</keyword>
<dbReference type="PANTHER" id="PTHR11604">
    <property type="entry name" value="PROFILIN"/>
    <property type="match status" value="1"/>
</dbReference>
<dbReference type="OrthoDB" id="421374at2759"/>
<gene>
    <name evidence="8" type="ORF">D9613_012592</name>
</gene>
<dbReference type="EMBL" id="JAACJL010000006">
    <property type="protein sequence ID" value="KAF4621634.1"/>
    <property type="molecule type" value="Genomic_DNA"/>
</dbReference>
<reference evidence="8 9" key="1">
    <citation type="submission" date="2019-12" db="EMBL/GenBank/DDBJ databases">
        <authorList>
            <person name="Floudas D."/>
            <person name="Bentzer J."/>
            <person name="Ahren D."/>
            <person name="Johansson T."/>
            <person name="Persson P."/>
            <person name="Tunlid A."/>
        </authorList>
    </citation>
    <scope>NUCLEOTIDE SEQUENCE [LARGE SCALE GENOMIC DNA]</scope>
    <source>
        <strain evidence="8 9">CBS 102.39</strain>
    </source>
</reference>
<dbReference type="CDD" id="cd00148">
    <property type="entry name" value="PROF"/>
    <property type="match status" value="1"/>
</dbReference>
<evidence type="ECO:0000313" key="8">
    <source>
        <dbReference type="EMBL" id="KAF4621634.1"/>
    </source>
</evidence>
<evidence type="ECO:0000256" key="7">
    <source>
        <dbReference type="RuleBase" id="RU003909"/>
    </source>
</evidence>